<comment type="caution">
    <text evidence="1">The sequence shown here is derived from an EMBL/GenBank/DDBJ whole genome shotgun (WGS) entry which is preliminary data.</text>
</comment>
<dbReference type="Proteomes" id="UP000176650">
    <property type="component" value="Unassembled WGS sequence"/>
</dbReference>
<accession>A0A1F5BTE7</accession>
<protein>
    <recommendedName>
        <fullName evidence="3">SHS2 domain-containing protein</fullName>
    </recommendedName>
</protein>
<dbReference type="STRING" id="1797298.A2988_00170"/>
<name>A0A1F5BTE7_9BACT</name>
<sequence length="410" mass="44120">MPFIERKEFQKYQETIMVAVYSDRVSAYAIGKNAAGYNIVAGATEEQEEARLNPVRTDVHPGGDPMVGQGELNTGKIKLNCQKALQRLPREHMKSGMPVVFALGPGASECAFVSIDARREQKDAIISESEVKSIIERSYGLKASESGKASLNVPAGFLVDGFSVPDPVGLNGQNITVNLVSVSASRALEESFSDIASSYGLRYGGMVNICGMLADAMPLFTQDADCVAMLVFEREIILALVRGKKISAIGKADGGYGILEQEAARSFSVGIEEAKNILRAFEKKQTDAARLNPVRTDVHPGGDPMVGQAVAEKINELSARVVSDIARRIGSALPKLDFEHLIPATFLVAQFGNLSHLSQALIDNPTWLAQAPVARNAGVARMSPLKQNIQDDKKVLADGDAYILTALMRS</sequence>
<dbReference type="AlphaFoldDB" id="A0A1F5BTE7"/>
<evidence type="ECO:0008006" key="3">
    <source>
        <dbReference type="Google" id="ProtNLM"/>
    </source>
</evidence>
<evidence type="ECO:0000313" key="1">
    <source>
        <dbReference type="EMBL" id="OGD33897.1"/>
    </source>
</evidence>
<reference evidence="1 2" key="1">
    <citation type="journal article" date="2016" name="Nat. Commun.">
        <title>Thousands of microbial genomes shed light on interconnected biogeochemical processes in an aquifer system.</title>
        <authorList>
            <person name="Anantharaman K."/>
            <person name="Brown C.T."/>
            <person name="Hug L.A."/>
            <person name="Sharon I."/>
            <person name="Castelle C.J."/>
            <person name="Probst A.J."/>
            <person name="Thomas B.C."/>
            <person name="Singh A."/>
            <person name="Wilkins M.J."/>
            <person name="Karaoz U."/>
            <person name="Brodie E.L."/>
            <person name="Williams K.H."/>
            <person name="Hubbard S.S."/>
            <person name="Banfield J.F."/>
        </authorList>
    </citation>
    <scope>NUCLEOTIDE SEQUENCE [LARGE SCALE GENOMIC DNA]</scope>
</reference>
<gene>
    <name evidence="1" type="ORF">A2988_00170</name>
</gene>
<dbReference type="EMBL" id="MEYS01000002">
    <property type="protein sequence ID" value="OGD33897.1"/>
    <property type="molecule type" value="Genomic_DNA"/>
</dbReference>
<organism evidence="1 2">
    <name type="scientific">Candidatus Azambacteria bacterium RIFCSPLOWO2_01_FULL_46_25</name>
    <dbReference type="NCBI Taxonomy" id="1797298"/>
    <lineage>
        <taxon>Bacteria</taxon>
        <taxon>Candidatus Azamiibacteriota</taxon>
    </lineage>
</organism>
<evidence type="ECO:0000313" key="2">
    <source>
        <dbReference type="Proteomes" id="UP000176650"/>
    </source>
</evidence>
<proteinExistence type="predicted"/>